<evidence type="ECO:0000313" key="3">
    <source>
        <dbReference type="Proteomes" id="UP000799436"/>
    </source>
</evidence>
<dbReference type="Proteomes" id="UP000799436">
    <property type="component" value="Unassembled WGS sequence"/>
</dbReference>
<accession>A0A6G1L6V3</accession>
<evidence type="ECO:0000256" key="1">
    <source>
        <dbReference type="SAM" id="SignalP"/>
    </source>
</evidence>
<keyword evidence="1" id="KW-0732">Signal</keyword>
<name>A0A6G1L6V3_9PEZI</name>
<dbReference type="OrthoDB" id="3935682at2759"/>
<feature type="signal peptide" evidence="1">
    <location>
        <begin position="1"/>
        <end position="16"/>
    </location>
</feature>
<feature type="chain" id="PRO_5026050798" description="GPI anchored cell wall protein" evidence="1">
    <location>
        <begin position="17"/>
        <end position="218"/>
    </location>
</feature>
<keyword evidence="3" id="KW-1185">Reference proteome</keyword>
<sequence length="218" mass="22024">MFLRWALAAALPTALAAATTTSAASTTTLTNATTTASAVSFDTKSATILFGSISFGIAASVVGADCSQATYQMVCTNSDQCSNTETFFSTVTITEGPSTYAFTSTTSLPTFTASYVQDCSISNSSFAVCDESVVEGWNATSSTTYAQQTTYHGDQVVLGTFPITAGADVLASAYSSCEGVTGSKGAAVAVATGVVGAREVYKVLIAPVAAAAIAGMMV</sequence>
<proteinExistence type="predicted"/>
<dbReference type="EMBL" id="ML995842">
    <property type="protein sequence ID" value="KAF2768663.1"/>
    <property type="molecule type" value="Genomic_DNA"/>
</dbReference>
<evidence type="ECO:0000313" key="2">
    <source>
        <dbReference type="EMBL" id="KAF2768663.1"/>
    </source>
</evidence>
<organism evidence="2 3">
    <name type="scientific">Teratosphaeria nubilosa</name>
    <dbReference type="NCBI Taxonomy" id="161662"/>
    <lineage>
        <taxon>Eukaryota</taxon>
        <taxon>Fungi</taxon>
        <taxon>Dikarya</taxon>
        <taxon>Ascomycota</taxon>
        <taxon>Pezizomycotina</taxon>
        <taxon>Dothideomycetes</taxon>
        <taxon>Dothideomycetidae</taxon>
        <taxon>Mycosphaerellales</taxon>
        <taxon>Teratosphaeriaceae</taxon>
        <taxon>Teratosphaeria</taxon>
    </lineage>
</organism>
<dbReference type="AlphaFoldDB" id="A0A6G1L6V3"/>
<gene>
    <name evidence="2" type="ORF">EJ03DRAFT_116489</name>
</gene>
<evidence type="ECO:0008006" key="4">
    <source>
        <dbReference type="Google" id="ProtNLM"/>
    </source>
</evidence>
<reference evidence="2" key="1">
    <citation type="journal article" date="2020" name="Stud. Mycol.">
        <title>101 Dothideomycetes genomes: a test case for predicting lifestyles and emergence of pathogens.</title>
        <authorList>
            <person name="Haridas S."/>
            <person name="Albert R."/>
            <person name="Binder M."/>
            <person name="Bloem J."/>
            <person name="Labutti K."/>
            <person name="Salamov A."/>
            <person name="Andreopoulos B."/>
            <person name="Baker S."/>
            <person name="Barry K."/>
            <person name="Bills G."/>
            <person name="Bluhm B."/>
            <person name="Cannon C."/>
            <person name="Castanera R."/>
            <person name="Culley D."/>
            <person name="Daum C."/>
            <person name="Ezra D."/>
            <person name="Gonzalez J."/>
            <person name="Henrissat B."/>
            <person name="Kuo A."/>
            <person name="Liang C."/>
            <person name="Lipzen A."/>
            <person name="Lutzoni F."/>
            <person name="Magnuson J."/>
            <person name="Mondo S."/>
            <person name="Nolan M."/>
            <person name="Ohm R."/>
            <person name="Pangilinan J."/>
            <person name="Park H.-J."/>
            <person name="Ramirez L."/>
            <person name="Alfaro M."/>
            <person name="Sun H."/>
            <person name="Tritt A."/>
            <person name="Yoshinaga Y."/>
            <person name="Zwiers L.-H."/>
            <person name="Turgeon B."/>
            <person name="Goodwin S."/>
            <person name="Spatafora J."/>
            <person name="Crous P."/>
            <person name="Grigoriev I."/>
        </authorList>
    </citation>
    <scope>NUCLEOTIDE SEQUENCE</scope>
    <source>
        <strain evidence="2">CBS 116005</strain>
    </source>
</reference>
<protein>
    <recommendedName>
        <fullName evidence="4">GPI anchored cell wall protein</fullName>
    </recommendedName>
</protein>